<dbReference type="GO" id="GO:0009086">
    <property type="term" value="P:methionine biosynthetic process"/>
    <property type="evidence" value="ECO:0007669"/>
    <property type="project" value="UniProtKB-KW"/>
</dbReference>
<dbReference type="PANTHER" id="PTHR43080">
    <property type="entry name" value="CBS DOMAIN-CONTAINING PROTEIN CBSX3, MITOCHONDRIAL"/>
    <property type="match status" value="1"/>
</dbReference>
<gene>
    <name evidence="5" type="primary">IMPDH</name>
    <name evidence="5" type="ORF">PKDJNKLE_00020</name>
</gene>
<dbReference type="InterPro" id="IPR046342">
    <property type="entry name" value="CBS_dom_sf"/>
</dbReference>
<feature type="domain" description="CBS" evidence="4">
    <location>
        <begin position="210"/>
        <end position="265"/>
    </location>
</feature>
<dbReference type="InterPro" id="IPR051257">
    <property type="entry name" value="Diverse_CBS-Domain"/>
</dbReference>
<feature type="domain" description="CBS" evidence="4">
    <location>
        <begin position="67"/>
        <end position="126"/>
    </location>
</feature>
<organism evidence="5">
    <name type="scientific">Candidatus Methanophaga sp. ANME-1 ERB7</name>
    <dbReference type="NCBI Taxonomy" id="2759913"/>
    <lineage>
        <taxon>Archaea</taxon>
        <taxon>Methanobacteriati</taxon>
        <taxon>Methanobacteriota</taxon>
        <taxon>Stenosarchaea group</taxon>
        <taxon>Methanomicrobia</taxon>
        <taxon>Candidatus Methanophagales</taxon>
        <taxon>Candidatus Methanophagaceae</taxon>
        <taxon>Candidatus Methanophaga</taxon>
    </lineage>
</organism>
<dbReference type="PANTHER" id="PTHR43080:SF2">
    <property type="entry name" value="CBS DOMAIN-CONTAINING PROTEIN"/>
    <property type="match status" value="1"/>
</dbReference>
<dbReference type="EMBL" id="MT631691">
    <property type="protein sequence ID" value="QNO57534.1"/>
    <property type="molecule type" value="Genomic_DNA"/>
</dbReference>
<dbReference type="PIRSF" id="PIRSF036983">
    <property type="entry name" value="UCP_2CBS_MJ1404"/>
    <property type="match status" value="1"/>
</dbReference>
<dbReference type="Gene3D" id="3.10.580.10">
    <property type="entry name" value="CBS-domain"/>
    <property type="match status" value="2"/>
</dbReference>
<reference evidence="5" key="1">
    <citation type="submission" date="2020-06" db="EMBL/GenBank/DDBJ databases">
        <title>Unique genomic features of the anaerobic methanotrophic archaea.</title>
        <authorList>
            <person name="Chadwick G.L."/>
            <person name="Skennerton C.T."/>
            <person name="Laso-Perez R."/>
            <person name="Leu A.O."/>
            <person name="Speth D.R."/>
            <person name="Yu H."/>
            <person name="Morgan-Lang C."/>
            <person name="Hatzenpichler R."/>
            <person name="Goudeau D."/>
            <person name="Malmstrom R."/>
            <person name="Brazelton W.J."/>
            <person name="Woyke T."/>
            <person name="Hallam S.J."/>
            <person name="Tyson G.W."/>
            <person name="Wegener G."/>
            <person name="Boetius A."/>
            <person name="Orphan V."/>
        </authorList>
    </citation>
    <scope>NUCLEOTIDE SEQUENCE</scope>
</reference>
<dbReference type="InterPro" id="IPR014651">
    <property type="entry name" value="UCP036983_2CBS_MJ1404"/>
</dbReference>
<evidence type="ECO:0000256" key="1">
    <source>
        <dbReference type="ARBA" id="ARBA00023122"/>
    </source>
</evidence>
<evidence type="ECO:0000313" key="5">
    <source>
        <dbReference type="EMBL" id="QNO57534.1"/>
    </source>
</evidence>
<dbReference type="PROSITE" id="PS51371">
    <property type="entry name" value="CBS"/>
    <property type="match status" value="3"/>
</dbReference>
<keyword evidence="5" id="KW-0560">Oxidoreductase</keyword>
<dbReference type="SUPFAM" id="SSF54631">
    <property type="entry name" value="CBS-domain pair"/>
    <property type="match status" value="2"/>
</dbReference>
<accession>A0A7G9ZBA0</accession>
<dbReference type="Pfam" id="PF00571">
    <property type="entry name" value="CBS"/>
    <property type="match status" value="4"/>
</dbReference>
<keyword evidence="1 3" id="KW-0129">CBS domain</keyword>
<evidence type="ECO:0000256" key="3">
    <source>
        <dbReference type="PROSITE-ProRule" id="PRU00703"/>
    </source>
</evidence>
<keyword evidence="2" id="KW-0486">Methionine biosynthesis</keyword>
<proteinExistence type="predicted"/>
<name>A0A7G9ZBA0_9EURY</name>
<keyword evidence="2" id="KW-0028">Amino-acid biosynthesis</keyword>
<feature type="domain" description="CBS" evidence="4">
    <location>
        <begin position="132"/>
        <end position="189"/>
    </location>
</feature>
<sequence>MFDEPIIEASTREVVTIMPDTAIAKTIAIMEKNKFHNLVVLDSAEIYMVNILDLLIASNPDSYVDEFMFKPHCIHKDTPCIDAICALTDSGQRAAPIVDDDGELVGITTDYDIMKEGSKSQILKDTKVTKVMTRSPAYVEQGESIGKARGIIRKNNIGRVLVVDENEDLVGIVTGGDILKRIYKPKRKMTVGEVKGENVPRMGQSVSFIMSSPVISADIDANLADVANLMQTHDIRSVPIVKDGVLRGIVTIPDIMGYLRELRAEAMVKVEIQGTLDDEYQELGERIIETEVRKIAKFANKVHWIKIVIKKERDRGGVPYYKIGAHVKTQDKLYVGYSEPGGTRTMMAKRGEGDIVVKEGKRRWDFVDVLKDALVSVESQIEEDRGRKRSKNKEYF</sequence>
<dbReference type="CDD" id="cd02205">
    <property type="entry name" value="CBS_pair_SF"/>
    <property type="match status" value="1"/>
</dbReference>
<dbReference type="GO" id="GO:0003938">
    <property type="term" value="F:IMP dehydrogenase activity"/>
    <property type="evidence" value="ECO:0007669"/>
    <property type="project" value="UniProtKB-EC"/>
</dbReference>
<dbReference type="InterPro" id="IPR000644">
    <property type="entry name" value="CBS_dom"/>
</dbReference>
<dbReference type="EC" id="1.1.1.205" evidence="5"/>
<dbReference type="SMART" id="SM00116">
    <property type="entry name" value="CBS"/>
    <property type="match status" value="4"/>
</dbReference>
<evidence type="ECO:0000259" key="4">
    <source>
        <dbReference type="PROSITE" id="PS51371"/>
    </source>
</evidence>
<evidence type="ECO:0000256" key="2">
    <source>
        <dbReference type="ARBA" id="ARBA00023167"/>
    </source>
</evidence>
<dbReference type="AlphaFoldDB" id="A0A7G9ZBA0"/>
<protein>
    <submittedName>
        <fullName evidence="5">Inosine-5'-monophosphate dehydrogenase</fullName>
        <ecNumber evidence="5">1.1.1.205</ecNumber>
    </submittedName>
</protein>